<feature type="compositionally biased region" description="Polar residues" evidence="21">
    <location>
        <begin position="122"/>
        <end position="139"/>
    </location>
</feature>
<dbReference type="FunFam" id="2.40.50.140:FF:000085">
    <property type="entry name" value="DNA ligase"/>
    <property type="match status" value="1"/>
</dbReference>
<feature type="compositionally biased region" description="Polar residues" evidence="21">
    <location>
        <begin position="779"/>
        <end position="796"/>
    </location>
</feature>
<evidence type="ECO:0000256" key="21">
    <source>
        <dbReference type="SAM" id="MobiDB-lite"/>
    </source>
</evidence>
<dbReference type="GO" id="GO:0008270">
    <property type="term" value="F:zinc ion binding"/>
    <property type="evidence" value="ECO:0007669"/>
    <property type="project" value="UniProtKB-KW"/>
</dbReference>
<evidence type="ECO:0000313" key="25">
    <source>
        <dbReference type="EMBL" id="CAH1967259.1"/>
    </source>
</evidence>
<dbReference type="AlphaFoldDB" id="A0A9P0K4C3"/>
<dbReference type="Gene3D" id="2.40.50.140">
    <property type="entry name" value="Nucleic acid-binding proteins"/>
    <property type="match status" value="1"/>
</dbReference>
<evidence type="ECO:0000259" key="24">
    <source>
        <dbReference type="PROSITE" id="PS50172"/>
    </source>
</evidence>
<dbReference type="Gene3D" id="3.40.50.10190">
    <property type="entry name" value="BRCT domain"/>
    <property type="match status" value="1"/>
</dbReference>
<keyword evidence="5" id="KW-0132">Cell division</keyword>
<evidence type="ECO:0000259" key="22">
    <source>
        <dbReference type="PROSITE" id="PS50064"/>
    </source>
</evidence>
<evidence type="ECO:0000256" key="17">
    <source>
        <dbReference type="ARBA" id="ARBA00023306"/>
    </source>
</evidence>
<dbReference type="OrthoDB" id="206088at2759"/>
<evidence type="ECO:0000256" key="6">
    <source>
        <dbReference type="ARBA" id="ARBA00022705"/>
    </source>
</evidence>
<keyword evidence="10" id="KW-0863">Zinc-finger</keyword>
<dbReference type="InterPro" id="IPR036599">
    <property type="entry name" value="DNA_ligase_N_sf"/>
</dbReference>
<dbReference type="GO" id="GO:0003677">
    <property type="term" value="F:DNA binding"/>
    <property type="evidence" value="ECO:0007669"/>
    <property type="project" value="InterPro"/>
</dbReference>
<dbReference type="GO" id="GO:0006310">
    <property type="term" value="P:DNA recombination"/>
    <property type="evidence" value="ECO:0007669"/>
    <property type="project" value="UniProtKB-KW"/>
</dbReference>
<evidence type="ECO:0000256" key="7">
    <source>
        <dbReference type="ARBA" id="ARBA00022723"/>
    </source>
</evidence>
<keyword evidence="4 19" id="KW-0436">Ligase</keyword>
<keyword evidence="17" id="KW-0131">Cell cycle</keyword>
<dbReference type="GO" id="GO:0071897">
    <property type="term" value="P:DNA biosynthetic process"/>
    <property type="evidence" value="ECO:0007669"/>
    <property type="project" value="InterPro"/>
</dbReference>
<dbReference type="PANTHER" id="PTHR45674:SF9">
    <property type="entry name" value="DNA LIGASE 3"/>
    <property type="match status" value="1"/>
</dbReference>
<dbReference type="SUPFAM" id="SSF52113">
    <property type="entry name" value="BRCT domain"/>
    <property type="match status" value="1"/>
</dbReference>
<dbReference type="GO" id="GO:0051301">
    <property type="term" value="P:cell division"/>
    <property type="evidence" value="ECO:0007669"/>
    <property type="project" value="UniProtKB-KW"/>
</dbReference>
<feature type="domain" description="PARP-type" evidence="22">
    <location>
        <begin position="13"/>
        <end position="104"/>
    </location>
</feature>
<evidence type="ECO:0000256" key="13">
    <source>
        <dbReference type="ARBA" id="ARBA00022842"/>
    </source>
</evidence>
<dbReference type="Pfam" id="PF00645">
    <property type="entry name" value="zf-PARP"/>
    <property type="match status" value="1"/>
</dbReference>
<evidence type="ECO:0000256" key="2">
    <source>
        <dbReference type="ARBA" id="ARBA00004123"/>
    </source>
</evidence>
<dbReference type="SUPFAM" id="SSF50249">
    <property type="entry name" value="Nucleic acid-binding proteins"/>
    <property type="match status" value="1"/>
</dbReference>
<evidence type="ECO:0000256" key="12">
    <source>
        <dbReference type="ARBA" id="ARBA00022840"/>
    </source>
</evidence>
<comment type="catalytic activity">
    <reaction evidence="18 19">
        <text>ATP + (deoxyribonucleotide)n-3'-hydroxyl + 5'-phospho-(deoxyribonucleotide)m = (deoxyribonucleotide)n+m + AMP + diphosphate.</text>
        <dbReference type="EC" id="6.5.1.1"/>
    </reaction>
</comment>
<dbReference type="GO" id="GO:0070421">
    <property type="term" value="C:DNA ligase III-XRCC1 complex"/>
    <property type="evidence" value="ECO:0007669"/>
    <property type="project" value="TreeGrafter"/>
</dbReference>
<feature type="region of interest" description="Disordered" evidence="21">
    <location>
        <begin position="739"/>
        <end position="796"/>
    </location>
</feature>
<comment type="caution">
    <text evidence="25">The sequence shown here is derived from an EMBL/GenBank/DDBJ whole genome shotgun (WGS) entry which is preliminary data.</text>
</comment>
<dbReference type="FunFam" id="1.10.3260.10:FF:000002">
    <property type="entry name" value="DNA ligase"/>
    <property type="match status" value="1"/>
</dbReference>
<dbReference type="InterPro" id="IPR016059">
    <property type="entry name" value="DNA_ligase_ATP-dep_CS"/>
</dbReference>
<dbReference type="InterPro" id="IPR012310">
    <property type="entry name" value="DNA_ligase_ATP-dep_cent"/>
</dbReference>
<feature type="region of interest" description="Disordered" evidence="21">
    <location>
        <begin position="110"/>
        <end position="164"/>
    </location>
</feature>
<keyword evidence="14 19" id="KW-0233">DNA recombination</keyword>
<dbReference type="Pfam" id="PF04679">
    <property type="entry name" value="DNA_ligase_A_C"/>
    <property type="match status" value="1"/>
</dbReference>
<keyword evidence="7" id="KW-0479">Metal-binding</keyword>
<dbReference type="GO" id="GO:0003910">
    <property type="term" value="F:DNA ligase (ATP) activity"/>
    <property type="evidence" value="ECO:0007669"/>
    <property type="project" value="UniProtKB-EC"/>
</dbReference>
<name>A0A9P0K4C3_ACAOB</name>
<dbReference type="PROSITE" id="PS50064">
    <property type="entry name" value="ZF_PARP_2"/>
    <property type="match status" value="1"/>
</dbReference>
<comment type="cofactor">
    <cofactor evidence="1">
        <name>Mg(2+)</name>
        <dbReference type="ChEBI" id="CHEBI:18420"/>
    </cofactor>
</comment>
<evidence type="ECO:0000256" key="3">
    <source>
        <dbReference type="ARBA" id="ARBA00007572"/>
    </source>
</evidence>
<evidence type="ECO:0000256" key="10">
    <source>
        <dbReference type="ARBA" id="ARBA00022771"/>
    </source>
</evidence>
<sequence>MSDEEQQEDQKPFAVEVAKNGRAACKKCKEKCNTGAVRIAKLMFNPFGGAGKMKAWHHVDCLFEAFLKQRQTTKRIESPDDIDGWDTISKEDQKHILQKIDETDEAFIKKHGGSTVKKSPKKQPNTSPSSSKASNTTRNMVEKSEEKIKDEPDKSEKPTEPNKDDLFKEFRRLVADITNVSSYLEKTECVKDMFTKGTNGKQFKGTIGLWCRLLLPGFVKRVYNLKNKQLVKLFSRIFGADQDEMVEDLEKGDIGETIQTFYEGSAKVKPAKKSDLTIREVDEFLERLTLLTKEDDQIDHFKSILPKCTSNDLKAIIRLIKGDLRMGAGAKHILDGVHPDAYEAYQASRNLDAVMEKCLKNDGKTRSKNVKADITLMTPVLPMLAEACKSVEYAFKKCPAGMYSEVKYDGERVQVHKKGSDFKYFTRNLKPVLPHKINHFEEYIPKAFPHGKDLILDSEILLINTNTGEPLPFGTLGVHKKSEFKDACVCLFVFDCIYYNGESLIHKTIKERKKILSENMTEITNHIVFSEMEEIHDPKDLAKMIAKVLQMGLEGLVLKGLNTTYEPGKRHWLKIKKDYLFGGAMADSADLIVLGAWYGTGKKGGMMSIFLMGCYDPHTKKFRTVTKVHTGHDDQTLAKLQDELNMVKISQDASKVPSWLKCTKTMIPDLVAKDPKKQPVWEITGAEFTKIHDVHTADGISIRFPRVTRIRDDKDWESATNLDELKRLYKNSKENTDVSKLLGVDDNDHSDEPPKKKKKKGTDKESKEKSSETEPMEVENTSIQSDTSACTKSETSTISDLPAEELVVSDSKKYFKGVKALLEAELKKEEYRYIIRKFEKHGGIILPKDKWENATHVLHYLSNVEAPNVKCPNTVKHVFIRWVQDSITKEALQDYRLYHVLWNPSD</sequence>
<evidence type="ECO:0000259" key="23">
    <source>
        <dbReference type="PROSITE" id="PS50160"/>
    </source>
</evidence>
<dbReference type="PROSITE" id="PS00697">
    <property type="entry name" value="DNA_LIGASE_A1"/>
    <property type="match status" value="1"/>
</dbReference>
<dbReference type="EMBL" id="CAKOFQ010006742">
    <property type="protein sequence ID" value="CAH1967259.1"/>
    <property type="molecule type" value="Genomic_DNA"/>
</dbReference>
<evidence type="ECO:0000256" key="9">
    <source>
        <dbReference type="ARBA" id="ARBA00022763"/>
    </source>
</evidence>
<evidence type="ECO:0000256" key="4">
    <source>
        <dbReference type="ARBA" id="ARBA00022598"/>
    </source>
</evidence>
<accession>A0A9P0K4C3</accession>
<dbReference type="InterPro" id="IPR012309">
    <property type="entry name" value="DNA_ligase_ATP-dep_C"/>
</dbReference>
<evidence type="ECO:0000256" key="18">
    <source>
        <dbReference type="ARBA" id="ARBA00034003"/>
    </source>
</evidence>
<dbReference type="Gene3D" id="3.30.1490.70">
    <property type="match status" value="1"/>
</dbReference>
<dbReference type="SMART" id="SM01336">
    <property type="entry name" value="zf-PARP"/>
    <property type="match status" value="1"/>
</dbReference>
<keyword evidence="15 19" id="KW-0234">DNA repair</keyword>
<dbReference type="InterPro" id="IPR001510">
    <property type="entry name" value="Znf_PARP"/>
</dbReference>
<dbReference type="InterPro" id="IPR001357">
    <property type="entry name" value="BRCT_dom"/>
</dbReference>
<feature type="compositionally biased region" description="Basic and acidic residues" evidence="21">
    <location>
        <begin position="140"/>
        <end position="164"/>
    </location>
</feature>
<protein>
    <recommendedName>
        <fullName evidence="19">DNA ligase</fullName>
        <ecNumber evidence="19">6.5.1.1</ecNumber>
    </recommendedName>
</protein>
<dbReference type="CDD" id="cd07902">
    <property type="entry name" value="Adenylation_DNA_ligase_III"/>
    <property type="match status" value="1"/>
</dbReference>
<keyword evidence="16" id="KW-0539">Nucleus</keyword>
<keyword evidence="6" id="KW-0235">DNA replication</keyword>
<dbReference type="InterPro" id="IPR031916">
    <property type="entry name" value="LIG3_BRCT"/>
</dbReference>
<dbReference type="InterPro" id="IPR000977">
    <property type="entry name" value="DNA_ligase_ATP-dep"/>
</dbReference>
<feature type="domain" description="ATP-dependent DNA ligase family profile" evidence="23">
    <location>
        <begin position="482"/>
        <end position="616"/>
    </location>
</feature>
<dbReference type="GO" id="GO:0006273">
    <property type="term" value="P:lagging strand elongation"/>
    <property type="evidence" value="ECO:0007669"/>
    <property type="project" value="TreeGrafter"/>
</dbReference>
<proteinExistence type="inferred from homology"/>
<dbReference type="GO" id="GO:0005524">
    <property type="term" value="F:ATP binding"/>
    <property type="evidence" value="ECO:0007669"/>
    <property type="project" value="UniProtKB-KW"/>
</dbReference>
<dbReference type="Gene3D" id="3.30.470.30">
    <property type="entry name" value="DNA ligase/mRNA capping enzyme"/>
    <property type="match status" value="1"/>
</dbReference>
<gene>
    <name evidence="25" type="ORF">ACAOBT_LOCUS7297</name>
</gene>
<evidence type="ECO:0000256" key="16">
    <source>
        <dbReference type="ARBA" id="ARBA00023242"/>
    </source>
</evidence>
<dbReference type="InterPro" id="IPR036957">
    <property type="entry name" value="Znf_PARP_sf"/>
</dbReference>
<dbReference type="Proteomes" id="UP001152888">
    <property type="component" value="Unassembled WGS sequence"/>
</dbReference>
<dbReference type="SUPFAM" id="SSF56091">
    <property type="entry name" value="DNA ligase/mRNA capping enzyme, catalytic domain"/>
    <property type="match status" value="1"/>
</dbReference>
<dbReference type="PROSITE" id="PS50160">
    <property type="entry name" value="DNA_LIGASE_A3"/>
    <property type="match status" value="1"/>
</dbReference>
<keyword evidence="12 19" id="KW-0067">ATP-binding</keyword>
<evidence type="ECO:0000256" key="11">
    <source>
        <dbReference type="ARBA" id="ARBA00022833"/>
    </source>
</evidence>
<dbReference type="InterPro" id="IPR012308">
    <property type="entry name" value="DNA_ligase_ATP-dep_N"/>
</dbReference>
<evidence type="ECO:0000313" key="26">
    <source>
        <dbReference type="Proteomes" id="UP001152888"/>
    </source>
</evidence>
<dbReference type="PROSITE" id="PS50172">
    <property type="entry name" value="BRCT"/>
    <property type="match status" value="1"/>
</dbReference>
<keyword evidence="11" id="KW-0862">Zinc</keyword>
<dbReference type="SUPFAM" id="SSF57716">
    <property type="entry name" value="Glucocorticoid receptor-like (DNA-binding domain)"/>
    <property type="match status" value="1"/>
</dbReference>
<dbReference type="InterPro" id="IPR050191">
    <property type="entry name" value="ATP-dep_DNA_ligase"/>
</dbReference>
<reference evidence="25" key="1">
    <citation type="submission" date="2022-03" db="EMBL/GenBank/DDBJ databases">
        <authorList>
            <person name="Sayadi A."/>
        </authorList>
    </citation>
    <scope>NUCLEOTIDE SEQUENCE</scope>
</reference>
<dbReference type="Pfam" id="PF16759">
    <property type="entry name" value="LIG3_BRCT"/>
    <property type="match status" value="1"/>
</dbReference>
<evidence type="ECO:0000256" key="5">
    <source>
        <dbReference type="ARBA" id="ARBA00022618"/>
    </source>
</evidence>
<keyword evidence="26" id="KW-1185">Reference proteome</keyword>
<comment type="similarity">
    <text evidence="3 20">Belongs to the ATP-dependent DNA ligase family.</text>
</comment>
<comment type="subcellular location">
    <subcellularLocation>
        <location evidence="2">Nucleus</location>
    </subcellularLocation>
</comment>
<dbReference type="Pfam" id="PF01068">
    <property type="entry name" value="DNA_ligase_A_M"/>
    <property type="match status" value="1"/>
</dbReference>
<dbReference type="GO" id="GO:0006302">
    <property type="term" value="P:double-strand break repair"/>
    <property type="evidence" value="ECO:0007669"/>
    <property type="project" value="TreeGrafter"/>
</dbReference>
<evidence type="ECO:0000256" key="19">
    <source>
        <dbReference type="RuleBase" id="RU000617"/>
    </source>
</evidence>
<dbReference type="NCBIfam" id="TIGR00574">
    <property type="entry name" value="dnl1"/>
    <property type="match status" value="1"/>
</dbReference>
<dbReference type="FunFam" id="3.30.470.30:FF:000003">
    <property type="entry name" value="DNA ligase"/>
    <property type="match status" value="1"/>
</dbReference>
<dbReference type="Gene3D" id="3.30.1740.10">
    <property type="entry name" value="Zinc finger, PARP-type"/>
    <property type="match status" value="1"/>
</dbReference>
<evidence type="ECO:0000256" key="15">
    <source>
        <dbReference type="ARBA" id="ARBA00023204"/>
    </source>
</evidence>
<feature type="compositionally biased region" description="Basic and acidic residues" evidence="21">
    <location>
        <begin position="762"/>
        <end position="772"/>
    </location>
</feature>
<dbReference type="InterPro" id="IPR012340">
    <property type="entry name" value="NA-bd_OB-fold"/>
</dbReference>
<organism evidence="25 26">
    <name type="scientific">Acanthoscelides obtectus</name>
    <name type="common">Bean weevil</name>
    <name type="synonym">Bruchus obtectus</name>
    <dbReference type="NCBI Taxonomy" id="200917"/>
    <lineage>
        <taxon>Eukaryota</taxon>
        <taxon>Metazoa</taxon>
        <taxon>Ecdysozoa</taxon>
        <taxon>Arthropoda</taxon>
        <taxon>Hexapoda</taxon>
        <taxon>Insecta</taxon>
        <taxon>Pterygota</taxon>
        <taxon>Neoptera</taxon>
        <taxon>Endopterygota</taxon>
        <taxon>Coleoptera</taxon>
        <taxon>Polyphaga</taxon>
        <taxon>Cucujiformia</taxon>
        <taxon>Chrysomeloidea</taxon>
        <taxon>Chrysomelidae</taxon>
        <taxon>Bruchinae</taxon>
        <taxon>Bruchini</taxon>
        <taxon>Acanthoscelides</taxon>
    </lineage>
</organism>
<evidence type="ECO:0000256" key="20">
    <source>
        <dbReference type="RuleBase" id="RU004196"/>
    </source>
</evidence>
<evidence type="ECO:0000256" key="14">
    <source>
        <dbReference type="ARBA" id="ARBA00023172"/>
    </source>
</evidence>
<feature type="domain" description="BRCT" evidence="24">
    <location>
        <begin position="810"/>
        <end position="900"/>
    </location>
</feature>
<dbReference type="SUPFAM" id="SSF117018">
    <property type="entry name" value="ATP-dependent DNA ligase DNA-binding domain"/>
    <property type="match status" value="1"/>
</dbReference>
<evidence type="ECO:0000256" key="1">
    <source>
        <dbReference type="ARBA" id="ARBA00001946"/>
    </source>
</evidence>
<dbReference type="CDD" id="cd07967">
    <property type="entry name" value="OBF_DNA_ligase_III"/>
    <property type="match status" value="1"/>
</dbReference>
<dbReference type="PANTHER" id="PTHR45674">
    <property type="entry name" value="DNA LIGASE 1/3 FAMILY MEMBER"/>
    <property type="match status" value="1"/>
</dbReference>
<keyword evidence="8 19" id="KW-0547">Nucleotide-binding</keyword>
<dbReference type="InterPro" id="IPR036420">
    <property type="entry name" value="BRCT_dom_sf"/>
</dbReference>
<dbReference type="PROSITE" id="PS00333">
    <property type="entry name" value="DNA_LIGASE_A2"/>
    <property type="match status" value="1"/>
</dbReference>
<keyword evidence="13" id="KW-0460">Magnesium</keyword>
<keyword evidence="9 19" id="KW-0227">DNA damage</keyword>
<dbReference type="Pfam" id="PF04675">
    <property type="entry name" value="DNA_ligase_A_N"/>
    <property type="match status" value="1"/>
</dbReference>
<dbReference type="Gene3D" id="1.10.3260.10">
    <property type="entry name" value="DNA ligase, ATP-dependent, N-terminal domain"/>
    <property type="match status" value="1"/>
</dbReference>
<dbReference type="EC" id="6.5.1.1" evidence="19"/>
<evidence type="ECO:0000256" key="8">
    <source>
        <dbReference type="ARBA" id="ARBA00022741"/>
    </source>
</evidence>